<dbReference type="InterPro" id="IPR035965">
    <property type="entry name" value="PAS-like_dom_sf"/>
</dbReference>
<feature type="domain" description="Signal transduction histidine kinase HWE region" evidence="10">
    <location>
        <begin position="276"/>
        <end position="358"/>
    </location>
</feature>
<keyword evidence="6" id="KW-0547">Nucleotide-binding</keyword>
<keyword evidence="5" id="KW-0808">Transferase</keyword>
<feature type="compositionally biased region" description="Pro residues" evidence="9">
    <location>
        <begin position="460"/>
        <end position="475"/>
    </location>
</feature>
<dbReference type="NCBIfam" id="TIGR00229">
    <property type="entry name" value="sensory_box"/>
    <property type="match status" value="1"/>
</dbReference>
<evidence type="ECO:0000256" key="7">
    <source>
        <dbReference type="ARBA" id="ARBA00022777"/>
    </source>
</evidence>
<dbReference type="EC" id="2.7.13.3" evidence="2"/>
<dbReference type="RefSeq" id="WP_180162396.1">
    <property type="nucleotide sequence ID" value="NZ_CABFNB010000167.1"/>
</dbReference>
<dbReference type="Pfam" id="PF08448">
    <property type="entry name" value="PAS_4"/>
    <property type="match status" value="1"/>
</dbReference>
<dbReference type="PANTHER" id="PTHR41523">
    <property type="entry name" value="TWO-COMPONENT SYSTEM SENSOR PROTEIN"/>
    <property type="match status" value="1"/>
</dbReference>
<evidence type="ECO:0000256" key="8">
    <source>
        <dbReference type="ARBA" id="ARBA00022840"/>
    </source>
</evidence>
<evidence type="ECO:0000256" key="3">
    <source>
        <dbReference type="ARBA" id="ARBA00021740"/>
    </source>
</evidence>
<evidence type="ECO:0000256" key="1">
    <source>
        <dbReference type="ARBA" id="ARBA00000085"/>
    </source>
</evidence>
<keyword evidence="8" id="KW-0067">ATP-binding</keyword>
<dbReference type="PANTHER" id="PTHR41523:SF8">
    <property type="entry name" value="ETHYLENE RESPONSE SENSOR PROTEIN"/>
    <property type="match status" value="1"/>
</dbReference>
<dbReference type="GO" id="GO:0005524">
    <property type="term" value="F:ATP binding"/>
    <property type="evidence" value="ECO:0007669"/>
    <property type="project" value="UniProtKB-KW"/>
</dbReference>
<dbReference type="EMBL" id="CABFNB010000167">
    <property type="protein sequence ID" value="VTZ66053.1"/>
    <property type="molecule type" value="Genomic_DNA"/>
</dbReference>
<dbReference type="InterPro" id="IPR011102">
    <property type="entry name" value="Sig_transdc_His_kinase_HWE"/>
</dbReference>
<sequence>MVILSSGEVIDKSAAAHPVDFAAVFQAAPVGLAILNPDLRYVYCNDLLAEINGLPARDHLGRTVAEMVPNIARDVEKPFRSVFETGQPIFELRISGSTPKSPGIERSWLESVQPLRSGDGAVQHILVSVQEITALERAEVALRESERILRASQQLSPDSFTVLRAIRDTSGNCVDFVWEYANPSAQATLNAGPLVGKRLLEVLPGNRDHPDLFPRYVRTLAASGPEEVELRYDEDGISGWFRNCAVAIDSDRLAVSFQDISLRKRAEEQLALVTAEFRHRVKNTLAVVHGLVAQTARYAADVPSMERGLRYRLQALGAAQDLLGDDPQPADVHLDHVVHAALGPFEGKKLRCILNADARIGSGAVVSLTLPLNELATNAIKYGALSSDGGAAEIRSELNAGRVRLSWREFGGPATVVPKRKGFGSRLIDEVARLLPAGRVMKDFSPQGLRVVIEFDSTTEPPPDVQALPSPPEHP</sequence>
<dbReference type="CDD" id="cd00130">
    <property type="entry name" value="PAS"/>
    <property type="match status" value="1"/>
</dbReference>
<evidence type="ECO:0000256" key="4">
    <source>
        <dbReference type="ARBA" id="ARBA00022553"/>
    </source>
</evidence>
<proteinExistence type="predicted"/>
<keyword evidence="4" id="KW-0597">Phosphoprotein</keyword>
<keyword evidence="7" id="KW-0418">Kinase</keyword>
<evidence type="ECO:0000256" key="6">
    <source>
        <dbReference type="ARBA" id="ARBA00022741"/>
    </source>
</evidence>
<dbReference type="InterPro" id="IPR000014">
    <property type="entry name" value="PAS"/>
</dbReference>
<gene>
    <name evidence="11" type="ORF">EMEDMD4_950002</name>
</gene>
<evidence type="ECO:0000256" key="2">
    <source>
        <dbReference type="ARBA" id="ARBA00012438"/>
    </source>
</evidence>
<evidence type="ECO:0000256" key="9">
    <source>
        <dbReference type="SAM" id="MobiDB-lite"/>
    </source>
</evidence>
<evidence type="ECO:0000256" key="5">
    <source>
        <dbReference type="ARBA" id="ARBA00022679"/>
    </source>
</evidence>
<dbReference type="Proteomes" id="UP000507954">
    <property type="component" value="Unassembled WGS sequence"/>
</dbReference>
<dbReference type="Gene3D" id="3.30.450.20">
    <property type="entry name" value="PAS domain"/>
    <property type="match status" value="2"/>
</dbReference>
<comment type="catalytic activity">
    <reaction evidence="1">
        <text>ATP + protein L-histidine = ADP + protein N-phospho-L-histidine.</text>
        <dbReference type="EC" id="2.7.13.3"/>
    </reaction>
</comment>
<reference evidence="11" key="1">
    <citation type="submission" date="2019-06" db="EMBL/GenBank/DDBJ databases">
        <authorList>
            <person name="Le Quere A."/>
            <person name="Colella S."/>
        </authorList>
    </citation>
    <scope>NUCLEOTIDE SEQUENCE</scope>
    <source>
        <strain evidence="11">EmedicaeMD41</strain>
    </source>
</reference>
<dbReference type="AlphaFoldDB" id="A0A508X8L4"/>
<feature type="region of interest" description="Disordered" evidence="9">
    <location>
        <begin position="456"/>
        <end position="475"/>
    </location>
</feature>
<evidence type="ECO:0000259" key="10">
    <source>
        <dbReference type="SMART" id="SM00911"/>
    </source>
</evidence>
<accession>A0A508X8L4</accession>
<name>A0A508X8L4_9HYPH</name>
<organism evidence="11">
    <name type="scientific">Sinorhizobium medicae</name>
    <dbReference type="NCBI Taxonomy" id="110321"/>
    <lineage>
        <taxon>Bacteria</taxon>
        <taxon>Pseudomonadati</taxon>
        <taxon>Pseudomonadota</taxon>
        <taxon>Alphaproteobacteria</taxon>
        <taxon>Hyphomicrobiales</taxon>
        <taxon>Rhizobiaceae</taxon>
        <taxon>Sinorhizobium/Ensifer group</taxon>
        <taxon>Sinorhizobium</taxon>
    </lineage>
</organism>
<protein>
    <recommendedName>
        <fullName evidence="3">Blue-light-activated histidine kinase</fullName>
        <ecNumber evidence="2">2.7.13.3</ecNumber>
    </recommendedName>
</protein>
<dbReference type="Gene3D" id="3.30.565.10">
    <property type="entry name" value="Histidine kinase-like ATPase, C-terminal domain"/>
    <property type="match status" value="1"/>
</dbReference>
<dbReference type="Pfam" id="PF07536">
    <property type="entry name" value="HWE_HK"/>
    <property type="match status" value="1"/>
</dbReference>
<dbReference type="SMART" id="SM00911">
    <property type="entry name" value="HWE_HK"/>
    <property type="match status" value="1"/>
</dbReference>
<dbReference type="SUPFAM" id="SSF55785">
    <property type="entry name" value="PYP-like sensor domain (PAS domain)"/>
    <property type="match status" value="2"/>
</dbReference>
<evidence type="ECO:0000313" key="11">
    <source>
        <dbReference type="EMBL" id="VTZ66053.1"/>
    </source>
</evidence>
<dbReference type="InterPro" id="IPR036890">
    <property type="entry name" value="HATPase_C_sf"/>
</dbReference>
<dbReference type="InterPro" id="IPR013656">
    <property type="entry name" value="PAS_4"/>
</dbReference>
<dbReference type="GO" id="GO:0004673">
    <property type="term" value="F:protein histidine kinase activity"/>
    <property type="evidence" value="ECO:0007669"/>
    <property type="project" value="UniProtKB-EC"/>
</dbReference>